<evidence type="ECO:0000313" key="1">
    <source>
        <dbReference type="EMBL" id="KAI4303016.1"/>
    </source>
</evidence>
<protein>
    <submittedName>
        <fullName evidence="1">Uncharacterized protein</fullName>
    </submittedName>
</protein>
<organism evidence="1 2">
    <name type="scientific">Melastoma candidum</name>
    <dbReference type="NCBI Taxonomy" id="119954"/>
    <lineage>
        <taxon>Eukaryota</taxon>
        <taxon>Viridiplantae</taxon>
        <taxon>Streptophyta</taxon>
        <taxon>Embryophyta</taxon>
        <taxon>Tracheophyta</taxon>
        <taxon>Spermatophyta</taxon>
        <taxon>Magnoliopsida</taxon>
        <taxon>eudicotyledons</taxon>
        <taxon>Gunneridae</taxon>
        <taxon>Pentapetalae</taxon>
        <taxon>rosids</taxon>
        <taxon>malvids</taxon>
        <taxon>Myrtales</taxon>
        <taxon>Melastomataceae</taxon>
        <taxon>Melastomatoideae</taxon>
        <taxon>Melastomateae</taxon>
        <taxon>Melastoma</taxon>
    </lineage>
</organism>
<accession>A0ACB9L0R7</accession>
<sequence length="215" mass="23982">MDTCYPGLYHYPTPEFSPFCSLPFDENDSSEMLLYGVISAAEGGHFSGHAVWGRDEMIPGAQSCNDGNDGVPSYRGVRRRPWGKYAAEIRDSARNGVRVWIGTFDTAEEAALAYDQAAFAMRGPMTALNFPAEVVRKSLEDMKCDGIHGGIQEGSGNSPVLALKRSHSMRRKLENKKRKDEELMRRRDKNVVVLEDLGAAYMEELLKISECPSPW</sequence>
<reference evidence="2" key="1">
    <citation type="journal article" date="2023" name="Front. Plant Sci.">
        <title>Chromosomal-level genome assembly of Melastoma candidum provides insights into trichome evolution.</title>
        <authorList>
            <person name="Zhong Y."/>
            <person name="Wu W."/>
            <person name="Sun C."/>
            <person name="Zou P."/>
            <person name="Liu Y."/>
            <person name="Dai S."/>
            <person name="Zhou R."/>
        </authorList>
    </citation>
    <scope>NUCLEOTIDE SEQUENCE [LARGE SCALE GENOMIC DNA]</scope>
</reference>
<keyword evidence="2" id="KW-1185">Reference proteome</keyword>
<dbReference type="Proteomes" id="UP001057402">
    <property type="component" value="Chromosome 12"/>
</dbReference>
<dbReference type="EMBL" id="CM042891">
    <property type="protein sequence ID" value="KAI4303016.1"/>
    <property type="molecule type" value="Genomic_DNA"/>
</dbReference>
<proteinExistence type="predicted"/>
<gene>
    <name evidence="1" type="ORF">MLD38_038697</name>
</gene>
<name>A0ACB9L0R7_9MYRT</name>
<comment type="caution">
    <text evidence="1">The sequence shown here is derived from an EMBL/GenBank/DDBJ whole genome shotgun (WGS) entry which is preliminary data.</text>
</comment>
<evidence type="ECO:0000313" key="2">
    <source>
        <dbReference type="Proteomes" id="UP001057402"/>
    </source>
</evidence>